<feature type="chain" id="PRO_5038418463" evidence="2">
    <location>
        <begin position="19"/>
        <end position="746"/>
    </location>
</feature>
<sequence length="746" mass="79726">MKRLVVVISGLLVLPAFAEVAPEYFYQEMMAQYAAENPEMFITDEMEIDAATSQSGADAEPETTVAPVVPTTVSPRNASGRAAASRAVASSTTTSARNVANRANAANTARTVSARPTTVHSATTNTAASTTSRAATTTATRAAASRTVRNAATNIVASRPTATVRSTTATTTKSTPGVTTRQASAARNNSNTARASIVQTDTVNNPLYISSARVGVRSSGVSARMPAIRVGSTTESTTSDVSTTSTISMDELAQLTDYCKAQYTACMDNFCNVLDDTQGRCSCSANLENYAETEAALKQATADLQDVAQQIQYIGLTAEEVETLFTQTEAELEMQGSNDNSQLKNDLDKIKNMIVDVQSGRSSSSSSSGGLSFDLSGLLDFSIDSTGFDLSSLLGMRTADTSSISNQRGEDLYDTAASRCKAAILNNCQAQGVDISIITNSYDLEIDKACIAYERALTDSNDQMTSTVRNAKNVLQRARLMVAQQKNEFDLRGCVTELDNCMQDDFVCGRDYENCLDPTGKFIVNGEIVIGSEPGAPGDIENAEIYRMWDYEGGEGGNTNAWGSVAGTDAGTLAGYINATVTSSPVESENTTSISEFLQNKIGYHDDSDNRNYGMCVSVLNRCQDITYNGTGQNKKFIVDNNVVKEYLNRTLVQIKSAQDTILADYAEECITDVVSCLTQNNYDPDSNTVEEGTGEITKISAANKVAMRACNPIITTCMSVNDVSSDSTVDTSLTPEEWITQVMGD</sequence>
<accession>A0A9D9DEZ9</accession>
<feature type="signal peptide" evidence="2">
    <location>
        <begin position="1"/>
        <end position="18"/>
    </location>
</feature>
<evidence type="ECO:0000313" key="3">
    <source>
        <dbReference type="EMBL" id="MBO8424915.1"/>
    </source>
</evidence>
<gene>
    <name evidence="3" type="ORF">IAC69_00360</name>
</gene>
<proteinExistence type="predicted"/>
<organism evidence="3 4">
    <name type="scientific">Candidatus Enterousia avistercoris</name>
    <dbReference type="NCBI Taxonomy" id="2840788"/>
    <lineage>
        <taxon>Bacteria</taxon>
        <taxon>Pseudomonadati</taxon>
        <taxon>Pseudomonadota</taxon>
        <taxon>Alphaproteobacteria</taxon>
        <taxon>Candidatus Enterousia</taxon>
    </lineage>
</organism>
<dbReference type="AlphaFoldDB" id="A0A9D9DEZ9"/>
<reference evidence="3" key="1">
    <citation type="submission" date="2020-10" db="EMBL/GenBank/DDBJ databases">
        <authorList>
            <person name="Gilroy R."/>
        </authorList>
    </citation>
    <scope>NUCLEOTIDE SEQUENCE</scope>
    <source>
        <strain evidence="3">8207</strain>
    </source>
</reference>
<keyword evidence="2" id="KW-0732">Signal</keyword>
<dbReference type="Proteomes" id="UP000823630">
    <property type="component" value="Unassembled WGS sequence"/>
</dbReference>
<protein>
    <submittedName>
        <fullName evidence="3">Uncharacterized protein</fullName>
    </submittedName>
</protein>
<evidence type="ECO:0000313" key="4">
    <source>
        <dbReference type="Proteomes" id="UP000823630"/>
    </source>
</evidence>
<reference evidence="3" key="2">
    <citation type="journal article" date="2021" name="PeerJ">
        <title>Extensive microbial diversity within the chicken gut microbiome revealed by metagenomics and culture.</title>
        <authorList>
            <person name="Gilroy R."/>
            <person name="Ravi A."/>
            <person name="Getino M."/>
            <person name="Pursley I."/>
            <person name="Horton D.L."/>
            <person name="Alikhan N.F."/>
            <person name="Baker D."/>
            <person name="Gharbi K."/>
            <person name="Hall N."/>
            <person name="Watson M."/>
            <person name="Adriaenssens E.M."/>
            <person name="Foster-Nyarko E."/>
            <person name="Jarju S."/>
            <person name="Secka A."/>
            <person name="Antonio M."/>
            <person name="Oren A."/>
            <person name="Chaudhuri R.R."/>
            <person name="La Ragione R."/>
            <person name="Hildebrand F."/>
            <person name="Pallen M.J."/>
        </authorList>
    </citation>
    <scope>NUCLEOTIDE SEQUENCE</scope>
    <source>
        <strain evidence="3">8207</strain>
    </source>
</reference>
<name>A0A9D9DEZ9_9PROT</name>
<evidence type="ECO:0000256" key="1">
    <source>
        <dbReference type="SAM" id="MobiDB-lite"/>
    </source>
</evidence>
<comment type="caution">
    <text evidence="3">The sequence shown here is derived from an EMBL/GenBank/DDBJ whole genome shotgun (WGS) entry which is preliminary data.</text>
</comment>
<feature type="region of interest" description="Disordered" evidence="1">
    <location>
        <begin position="70"/>
        <end position="191"/>
    </location>
</feature>
<evidence type="ECO:0000256" key="2">
    <source>
        <dbReference type="SAM" id="SignalP"/>
    </source>
</evidence>
<dbReference type="EMBL" id="JADINC010000008">
    <property type="protein sequence ID" value="MBO8424915.1"/>
    <property type="molecule type" value="Genomic_DNA"/>
</dbReference>